<evidence type="ECO:0000259" key="5">
    <source>
        <dbReference type="Pfam" id="PF13470"/>
    </source>
</evidence>
<dbReference type="SUPFAM" id="SSF88723">
    <property type="entry name" value="PIN domain-like"/>
    <property type="match status" value="1"/>
</dbReference>
<evidence type="ECO:0000256" key="2">
    <source>
        <dbReference type="ARBA" id="ARBA00022723"/>
    </source>
</evidence>
<accession>A0A365YGW2</accession>
<reference evidence="6 7" key="1">
    <citation type="submission" date="2018-01" db="EMBL/GenBank/DDBJ databases">
        <title>Glutamicibacter soli strain NHPC-3 Whole genome sequence and assembly.</title>
        <authorList>
            <person name="Choudhury P."/>
            <person name="Gupta D."/>
            <person name="Sengupta K."/>
            <person name="Jawed A."/>
            <person name="Sultana N."/>
            <person name="Saha P."/>
        </authorList>
    </citation>
    <scope>NUCLEOTIDE SEQUENCE [LARGE SCALE GENOMIC DNA]</scope>
    <source>
        <strain evidence="6 7">NHPC-3</strain>
    </source>
</reference>
<keyword evidence="3" id="KW-0378">Hydrolase</keyword>
<feature type="domain" description="PIN" evidence="5">
    <location>
        <begin position="10"/>
        <end position="119"/>
    </location>
</feature>
<dbReference type="InterPro" id="IPR029060">
    <property type="entry name" value="PIN-like_dom_sf"/>
</dbReference>
<dbReference type="EMBL" id="POAF01000004">
    <property type="protein sequence ID" value="RBM01244.1"/>
    <property type="molecule type" value="Genomic_DNA"/>
</dbReference>
<dbReference type="GO" id="GO:0004518">
    <property type="term" value="F:nuclease activity"/>
    <property type="evidence" value="ECO:0007669"/>
    <property type="project" value="UniProtKB-KW"/>
</dbReference>
<gene>
    <name evidence="6" type="ORF">C1H84_09815</name>
</gene>
<dbReference type="GO" id="GO:0016787">
    <property type="term" value="F:hydrolase activity"/>
    <property type="evidence" value="ECO:0007669"/>
    <property type="project" value="UniProtKB-KW"/>
</dbReference>
<dbReference type="RefSeq" id="WP_113607397.1">
    <property type="nucleotide sequence ID" value="NZ_POAF01000004.1"/>
</dbReference>
<proteinExistence type="predicted"/>
<dbReference type="InterPro" id="IPR002716">
    <property type="entry name" value="PIN_dom"/>
</dbReference>
<keyword evidence="1" id="KW-0540">Nuclease</keyword>
<keyword evidence="4" id="KW-0460">Magnesium</keyword>
<keyword evidence="2" id="KW-0479">Metal-binding</keyword>
<evidence type="ECO:0000256" key="4">
    <source>
        <dbReference type="ARBA" id="ARBA00022842"/>
    </source>
</evidence>
<name>A0A365YGW2_9MICC</name>
<dbReference type="Proteomes" id="UP000252167">
    <property type="component" value="Unassembled WGS sequence"/>
</dbReference>
<comment type="caution">
    <text evidence="6">The sequence shown here is derived from an EMBL/GenBank/DDBJ whole genome shotgun (WGS) entry which is preliminary data.</text>
</comment>
<keyword evidence="7" id="KW-1185">Reference proteome</keyword>
<dbReference type="Pfam" id="PF13470">
    <property type="entry name" value="PIN_3"/>
    <property type="match status" value="1"/>
</dbReference>
<sequence>MQQGPTLIFLDANILLSRTFRDWFCLIDQESGHEGIQLRWSEDVLAEFVYHLRKKNPSASEEQTGGLRRRIEMTCPEALISNYLIREDLVQSGRDKFDAHVVAAAEHGGVDYLVTENVKDFQSFADEYEFEIYTADEILCLINERRPDVVRTVIQRQLPYWAKRPKSKSLYEALEDAQAPKFAEKVKIQLRRLAILGAY</sequence>
<protein>
    <submittedName>
        <fullName evidence="6">PIN domain-containing protein</fullName>
    </submittedName>
</protein>
<evidence type="ECO:0000313" key="7">
    <source>
        <dbReference type="Proteomes" id="UP000252167"/>
    </source>
</evidence>
<dbReference type="GO" id="GO:0046872">
    <property type="term" value="F:metal ion binding"/>
    <property type="evidence" value="ECO:0007669"/>
    <property type="project" value="UniProtKB-KW"/>
</dbReference>
<dbReference type="AlphaFoldDB" id="A0A365YGW2"/>
<evidence type="ECO:0000256" key="3">
    <source>
        <dbReference type="ARBA" id="ARBA00022801"/>
    </source>
</evidence>
<evidence type="ECO:0000313" key="6">
    <source>
        <dbReference type="EMBL" id="RBM01244.1"/>
    </source>
</evidence>
<organism evidence="6 7">
    <name type="scientific">Glutamicibacter soli</name>
    <dbReference type="NCBI Taxonomy" id="453836"/>
    <lineage>
        <taxon>Bacteria</taxon>
        <taxon>Bacillati</taxon>
        <taxon>Actinomycetota</taxon>
        <taxon>Actinomycetes</taxon>
        <taxon>Micrococcales</taxon>
        <taxon>Micrococcaceae</taxon>
        <taxon>Glutamicibacter</taxon>
    </lineage>
</organism>
<evidence type="ECO:0000256" key="1">
    <source>
        <dbReference type="ARBA" id="ARBA00022722"/>
    </source>
</evidence>